<gene>
    <name evidence="1" type="ORF">UFOVP972_206</name>
</gene>
<protein>
    <submittedName>
        <fullName evidence="1">Uncharacterized protein</fullName>
    </submittedName>
</protein>
<dbReference type="EMBL" id="LR796923">
    <property type="protein sequence ID" value="CAB4175472.1"/>
    <property type="molecule type" value="Genomic_DNA"/>
</dbReference>
<organism evidence="1">
    <name type="scientific">uncultured Caudovirales phage</name>
    <dbReference type="NCBI Taxonomy" id="2100421"/>
    <lineage>
        <taxon>Viruses</taxon>
        <taxon>Duplodnaviria</taxon>
        <taxon>Heunggongvirae</taxon>
        <taxon>Uroviricota</taxon>
        <taxon>Caudoviricetes</taxon>
        <taxon>Peduoviridae</taxon>
        <taxon>Maltschvirus</taxon>
        <taxon>Maltschvirus maltsch</taxon>
    </lineage>
</organism>
<name>A0A6J5PWA0_9CAUD</name>
<sequence length="183" mass="21376">MKKLVLAFAVLIGHYINAQDKVCITQYQALTQSEYASLKSYSIDYVCPLGRNTLLNDKKYFDVLTPGGKKLLKSDVEKFKNWNSSYFSLDPNKSDTLMMSSNFHDRTYIPWNVPITGYYKHEINNATIEYIEIVEYKIFYPGLEAHDQLMYNFIILIKYKDEQLTKFIPAGYFEDDCGQCQVY</sequence>
<reference evidence="1" key="1">
    <citation type="submission" date="2020-05" db="EMBL/GenBank/DDBJ databases">
        <authorList>
            <person name="Chiriac C."/>
            <person name="Salcher M."/>
            <person name="Ghai R."/>
            <person name="Kavagutti S V."/>
        </authorList>
    </citation>
    <scope>NUCLEOTIDE SEQUENCE</scope>
</reference>
<evidence type="ECO:0000313" key="1">
    <source>
        <dbReference type="EMBL" id="CAB4175472.1"/>
    </source>
</evidence>
<accession>A0A6J5PWA0</accession>
<proteinExistence type="predicted"/>